<name>A0A1H1I213_9ACTN</name>
<evidence type="ECO:0000313" key="2">
    <source>
        <dbReference type="Proteomes" id="UP000217103"/>
    </source>
</evidence>
<accession>A0A1H1I213</accession>
<dbReference type="Proteomes" id="UP000217103">
    <property type="component" value="Unassembled WGS sequence"/>
</dbReference>
<dbReference type="EMBL" id="FNKK01000002">
    <property type="protein sequence ID" value="SDR31629.1"/>
    <property type="molecule type" value="Genomic_DNA"/>
</dbReference>
<sequence length="147" mass="15688">MIDDESLIAALRLAAGHDRIPDHVAAAARHAYRLRVPGAVTAERVDVPPARGVRSGSAPRLFRFAAPDLTVDVEATPCGGLLDLAGQVTPAPDGGLVRVRTPHLDETRRLPSSGRFAVTGLPFGWFSVVVDRSPAPPVVTAWTRFRP</sequence>
<dbReference type="AlphaFoldDB" id="A0A1H1I213"/>
<organism evidence="1 2">
    <name type="scientific">Thermostaphylospora chromogena</name>
    <dbReference type="NCBI Taxonomy" id="35622"/>
    <lineage>
        <taxon>Bacteria</taxon>
        <taxon>Bacillati</taxon>
        <taxon>Actinomycetota</taxon>
        <taxon>Actinomycetes</taxon>
        <taxon>Streptosporangiales</taxon>
        <taxon>Thermomonosporaceae</taxon>
        <taxon>Thermostaphylospora</taxon>
    </lineage>
</organism>
<gene>
    <name evidence="1" type="ORF">SAMN04489764_5079</name>
</gene>
<evidence type="ECO:0000313" key="1">
    <source>
        <dbReference type="EMBL" id="SDR31629.1"/>
    </source>
</evidence>
<dbReference type="OrthoDB" id="3542548at2"/>
<reference evidence="1 2" key="1">
    <citation type="submission" date="2016-10" db="EMBL/GenBank/DDBJ databases">
        <authorList>
            <person name="de Groot N.N."/>
        </authorList>
    </citation>
    <scope>NUCLEOTIDE SEQUENCE [LARGE SCALE GENOMIC DNA]</scope>
    <source>
        <strain evidence="1 2">DSM 43794</strain>
    </source>
</reference>
<dbReference type="STRING" id="35622.SAMN04489764_5079"/>
<keyword evidence="2" id="KW-1185">Reference proteome</keyword>
<dbReference type="RefSeq" id="WP_093262570.1">
    <property type="nucleotide sequence ID" value="NZ_FNKK01000002.1"/>
</dbReference>
<protein>
    <submittedName>
        <fullName evidence="1">Uncharacterized protein</fullName>
    </submittedName>
</protein>
<proteinExistence type="predicted"/>